<dbReference type="SUPFAM" id="SSF52058">
    <property type="entry name" value="L domain-like"/>
    <property type="match status" value="1"/>
</dbReference>
<dbReference type="InterPro" id="IPR032675">
    <property type="entry name" value="LRR_dom_sf"/>
</dbReference>
<dbReference type="PANTHER" id="PTHR24366:SF96">
    <property type="entry name" value="LEUCINE RICH REPEAT CONTAINING 53"/>
    <property type="match status" value="1"/>
</dbReference>
<dbReference type="PANTHER" id="PTHR24366">
    <property type="entry name" value="IG(IMMUNOGLOBULIN) AND LRR(LEUCINE RICH REPEAT) DOMAINS"/>
    <property type="match status" value="1"/>
</dbReference>
<evidence type="ECO:0000313" key="5">
    <source>
        <dbReference type="Proteomes" id="UP001286313"/>
    </source>
</evidence>
<dbReference type="Pfam" id="PF13855">
    <property type="entry name" value="LRR_8"/>
    <property type="match status" value="2"/>
</dbReference>
<dbReference type="AlphaFoldDB" id="A0AAE1EJ80"/>
<dbReference type="PRINTS" id="PR00019">
    <property type="entry name" value="LEURICHRPT"/>
</dbReference>
<comment type="caution">
    <text evidence="4">The sequence shown here is derived from an EMBL/GenBank/DDBJ whole genome shotgun (WGS) entry which is preliminary data.</text>
</comment>
<reference evidence="4" key="1">
    <citation type="submission" date="2023-10" db="EMBL/GenBank/DDBJ databases">
        <title>Genome assemblies of two species of porcelain crab, Petrolisthes cinctipes and Petrolisthes manimaculis (Anomura: Porcellanidae).</title>
        <authorList>
            <person name="Angst P."/>
        </authorList>
    </citation>
    <scope>NUCLEOTIDE SEQUENCE</scope>
    <source>
        <strain evidence="4">PB745_01</strain>
        <tissue evidence="4">Gill</tissue>
    </source>
</reference>
<dbReference type="PROSITE" id="PS51450">
    <property type="entry name" value="LRR"/>
    <property type="match status" value="1"/>
</dbReference>
<sequence>NHYQQQQIGNLLHHYSTKASNTHHQQPSILYHLFTTNTRRIPSKRLPPLHHKEPPTPPASPPTSPCRPPTPTLPALWEGCTCVTATTAEVTCGPELTSCTQLTDVLTHTNFPSNLYIRLAVNQTDLECTLREDLWGPVQFQEIHLVDNRFHTLDNNAFTPFSTSLTLLNLDGNLLQNVYFPALSQVPSLEALSLAHNLISFLPGYFPFALPRLRSLSLAHNKLTQLQQKSFAELPSLESLDLSHNFLTTLYPDAFTIPEHKTSHLYIDLSYNSISTIQEGVLVGSKTCDINLQYNSLSTLDEHIFRPIIDTCGRLSRIQVIGNPFTCDSRLCWVAKNKTISNAFDPIRCPNYNNQLLGILSPFCYLNQRPTKAP</sequence>
<keyword evidence="2" id="KW-0677">Repeat</keyword>
<feature type="non-terminal residue" evidence="4">
    <location>
        <position position="374"/>
    </location>
</feature>
<feature type="compositionally biased region" description="Pro residues" evidence="3">
    <location>
        <begin position="55"/>
        <end position="70"/>
    </location>
</feature>
<dbReference type="EMBL" id="JAWQEG010007260">
    <property type="protein sequence ID" value="KAK3852750.1"/>
    <property type="molecule type" value="Genomic_DNA"/>
</dbReference>
<evidence type="ECO:0000256" key="3">
    <source>
        <dbReference type="SAM" id="MobiDB-lite"/>
    </source>
</evidence>
<evidence type="ECO:0000313" key="4">
    <source>
        <dbReference type="EMBL" id="KAK3852750.1"/>
    </source>
</evidence>
<accession>A0AAE1EJ80</accession>
<protein>
    <submittedName>
        <fullName evidence="4">Uncharacterized protein</fullName>
    </submittedName>
</protein>
<dbReference type="InterPro" id="IPR003591">
    <property type="entry name" value="Leu-rich_rpt_typical-subtyp"/>
</dbReference>
<gene>
    <name evidence="4" type="ORF">Pcinc_040674</name>
</gene>
<name>A0AAE1EJ80_PETCI</name>
<dbReference type="InterPro" id="IPR001611">
    <property type="entry name" value="Leu-rich_rpt"/>
</dbReference>
<evidence type="ECO:0000256" key="2">
    <source>
        <dbReference type="ARBA" id="ARBA00022737"/>
    </source>
</evidence>
<keyword evidence="5" id="KW-1185">Reference proteome</keyword>
<evidence type="ECO:0000256" key="1">
    <source>
        <dbReference type="ARBA" id="ARBA00022614"/>
    </source>
</evidence>
<dbReference type="SMART" id="SM00369">
    <property type="entry name" value="LRR_TYP"/>
    <property type="match status" value="3"/>
</dbReference>
<feature type="region of interest" description="Disordered" evidence="3">
    <location>
        <begin position="42"/>
        <end position="70"/>
    </location>
</feature>
<dbReference type="Proteomes" id="UP001286313">
    <property type="component" value="Unassembled WGS sequence"/>
</dbReference>
<dbReference type="Gene3D" id="3.80.10.10">
    <property type="entry name" value="Ribonuclease Inhibitor"/>
    <property type="match status" value="2"/>
</dbReference>
<proteinExistence type="predicted"/>
<keyword evidence="1" id="KW-0433">Leucine-rich repeat</keyword>
<organism evidence="4 5">
    <name type="scientific">Petrolisthes cinctipes</name>
    <name type="common">Flat porcelain crab</name>
    <dbReference type="NCBI Taxonomy" id="88211"/>
    <lineage>
        <taxon>Eukaryota</taxon>
        <taxon>Metazoa</taxon>
        <taxon>Ecdysozoa</taxon>
        <taxon>Arthropoda</taxon>
        <taxon>Crustacea</taxon>
        <taxon>Multicrustacea</taxon>
        <taxon>Malacostraca</taxon>
        <taxon>Eumalacostraca</taxon>
        <taxon>Eucarida</taxon>
        <taxon>Decapoda</taxon>
        <taxon>Pleocyemata</taxon>
        <taxon>Anomura</taxon>
        <taxon>Galatheoidea</taxon>
        <taxon>Porcellanidae</taxon>
        <taxon>Petrolisthes</taxon>
    </lineage>
</organism>